<evidence type="ECO:0000313" key="1">
    <source>
        <dbReference type="EMBL" id="KAK4085964.1"/>
    </source>
</evidence>
<sequence>MATLYTRMGDLDILYWKACDGLLVKQRFQTRLWRSRFRHIQAARLNEHPSQEGAHWSLLYIPGAGACTAWAIPHKSVHHSKIQLFPFPSVGAPLIVNTCRPRAGIHKGVLNTQDTVVFKTDPVAQQGLVPGDCQIVDSPMGQNWDTAAMASLLRRRLRHHDFDSDPPYVNVPEVDCASAARTEGMVTNQA</sequence>
<gene>
    <name evidence="1" type="ORF">Purlil1_9705</name>
</gene>
<proteinExistence type="predicted"/>
<dbReference type="Proteomes" id="UP001287286">
    <property type="component" value="Unassembled WGS sequence"/>
</dbReference>
<evidence type="ECO:0000313" key="2">
    <source>
        <dbReference type="Proteomes" id="UP001287286"/>
    </source>
</evidence>
<keyword evidence="2" id="KW-1185">Reference proteome</keyword>
<name>A0ABR0BPK2_PURLI</name>
<reference evidence="1 2" key="1">
    <citation type="journal article" date="2024" name="Microbiol. Resour. Announc.">
        <title>Genome annotations for the ascomycete fungi Trichoderma harzianum, Trichoderma aggressivum, and Purpureocillium lilacinum.</title>
        <authorList>
            <person name="Beijen E.P.W."/>
            <person name="Ohm R.A."/>
        </authorList>
    </citation>
    <scope>NUCLEOTIDE SEQUENCE [LARGE SCALE GENOMIC DNA]</scope>
    <source>
        <strain evidence="1 2">CBS 150709</strain>
    </source>
</reference>
<accession>A0ABR0BPK2</accession>
<protein>
    <submittedName>
        <fullName evidence="1">Uncharacterized protein</fullName>
    </submittedName>
</protein>
<dbReference type="EMBL" id="JAWRVI010000045">
    <property type="protein sequence ID" value="KAK4085964.1"/>
    <property type="molecule type" value="Genomic_DNA"/>
</dbReference>
<comment type="caution">
    <text evidence="1">The sequence shown here is derived from an EMBL/GenBank/DDBJ whole genome shotgun (WGS) entry which is preliminary data.</text>
</comment>
<organism evidence="1 2">
    <name type="scientific">Purpureocillium lilacinum</name>
    <name type="common">Paecilomyces lilacinus</name>
    <dbReference type="NCBI Taxonomy" id="33203"/>
    <lineage>
        <taxon>Eukaryota</taxon>
        <taxon>Fungi</taxon>
        <taxon>Dikarya</taxon>
        <taxon>Ascomycota</taxon>
        <taxon>Pezizomycotina</taxon>
        <taxon>Sordariomycetes</taxon>
        <taxon>Hypocreomycetidae</taxon>
        <taxon>Hypocreales</taxon>
        <taxon>Ophiocordycipitaceae</taxon>
        <taxon>Purpureocillium</taxon>
    </lineage>
</organism>